<dbReference type="EMBL" id="CYKH01000978">
    <property type="protein sequence ID" value="CUG75108.1"/>
    <property type="molecule type" value="Genomic_DNA"/>
</dbReference>
<sequence length="225" mass="24874">MSSQSQGQLQAAEKQCPFQHQRAGEASRQACVASNHSLQWFVLITRSIRQLHSTKTCSTCRRSFTTSAGLRADWSQLNLSNSKICPTEYRTLVNKLFPWSIGLHAQRDGTFTTARELDGKIVCTHDGLTVAGLRIYRGTTAHALFIDVDGDAKHQPQRQTPPPKSSVIKTLPAGTIDNAITFRCVRHDRTVTFKGAPVQAFTVEDSSTSVSQRRFRDAGFLALLA</sequence>
<name>A0A0S4J498_BODSA</name>
<reference evidence="2" key="1">
    <citation type="submission" date="2015-09" db="EMBL/GenBank/DDBJ databases">
        <authorList>
            <consortium name="Pathogen Informatics"/>
        </authorList>
    </citation>
    <scope>NUCLEOTIDE SEQUENCE [LARGE SCALE GENOMIC DNA]</scope>
    <source>
        <strain evidence="2">Lake Konstanz</strain>
    </source>
</reference>
<keyword evidence="2" id="KW-1185">Reference proteome</keyword>
<organism evidence="1 2">
    <name type="scientific">Bodo saltans</name>
    <name type="common">Flagellated protozoan</name>
    <dbReference type="NCBI Taxonomy" id="75058"/>
    <lineage>
        <taxon>Eukaryota</taxon>
        <taxon>Discoba</taxon>
        <taxon>Euglenozoa</taxon>
        <taxon>Kinetoplastea</taxon>
        <taxon>Metakinetoplastina</taxon>
        <taxon>Eubodonida</taxon>
        <taxon>Bodonidae</taxon>
        <taxon>Bodo</taxon>
    </lineage>
</organism>
<dbReference type="Proteomes" id="UP000051952">
    <property type="component" value="Unassembled WGS sequence"/>
</dbReference>
<accession>A0A0S4J498</accession>
<gene>
    <name evidence="1" type="ORF">BSAL_84645</name>
</gene>
<proteinExistence type="predicted"/>
<evidence type="ECO:0000313" key="2">
    <source>
        <dbReference type="Proteomes" id="UP000051952"/>
    </source>
</evidence>
<dbReference type="VEuPathDB" id="TriTrypDB:BSAL_84645"/>
<dbReference type="AlphaFoldDB" id="A0A0S4J498"/>
<evidence type="ECO:0000313" key="1">
    <source>
        <dbReference type="EMBL" id="CUG75108.1"/>
    </source>
</evidence>
<protein>
    <submittedName>
        <fullName evidence="1">Argonaute-like protein, putative</fullName>
    </submittedName>
</protein>